<proteinExistence type="inferred from homology"/>
<comment type="catalytic activity">
    <reaction evidence="4">
        <text>L-seryl-[EGF-like domain protein] + UDP-alpha-D-glucose = 3-O-(beta-D-glucosyl)-L-seryl-[EGF-like domain protein] + UDP + H(+)</text>
        <dbReference type="Rhea" id="RHEA:58116"/>
        <dbReference type="Rhea" id="RHEA-COMP:14610"/>
        <dbReference type="Rhea" id="RHEA-COMP:16010"/>
        <dbReference type="ChEBI" id="CHEBI:15378"/>
        <dbReference type="ChEBI" id="CHEBI:29999"/>
        <dbReference type="ChEBI" id="CHEBI:58223"/>
        <dbReference type="ChEBI" id="CHEBI:58885"/>
        <dbReference type="ChEBI" id="CHEBI:140576"/>
    </reaction>
</comment>
<evidence type="ECO:0000313" key="7">
    <source>
        <dbReference type="Proteomes" id="UP000507470"/>
    </source>
</evidence>
<comment type="pathway">
    <text evidence="2">Protein modification.</text>
</comment>
<dbReference type="Pfam" id="PF05686">
    <property type="entry name" value="Glyco_transf_90"/>
    <property type="match status" value="1"/>
</dbReference>
<accession>A0A6J8CY20</accession>
<dbReference type="InterPro" id="IPR017868">
    <property type="entry name" value="Filamin/ABP280_repeat-like"/>
</dbReference>
<keyword evidence="7" id="KW-1185">Reference proteome</keyword>
<dbReference type="EMBL" id="CACVKT020006198">
    <property type="protein sequence ID" value="CAC5400399.1"/>
    <property type="molecule type" value="Genomic_DNA"/>
</dbReference>
<evidence type="ECO:0000256" key="4">
    <source>
        <dbReference type="ARBA" id="ARBA00049246"/>
    </source>
</evidence>
<evidence type="ECO:0000259" key="5">
    <source>
        <dbReference type="Pfam" id="PF05686"/>
    </source>
</evidence>
<sequence>MQQKARAQTYILKIRLSYLVAKSLSSISLSITRSLGDKAFDVTIIQVNGNRARVWVQLLDLQDGSYIVRYRLYESYPDIIINVKYNEHNVAKSPYKLSGMVYHEKCYCPVNRIEKWFEVMGCPESYNQIDDDLSIFDNVDLEKVAKEAVSRFSNRGMHSLSHYRIINNKIYRKTYGEHVGFKMFSDSVLLSLTRKVVLPDVEFFVNLGDWPLREERQNR</sequence>
<comment type="similarity">
    <text evidence="1">Belongs to the KDELC family.</text>
</comment>
<dbReference type="Proteomes" id="UP000507470">
    <property type="component" value="Unassembled WGS sequence"/>
</dbReference>
<dbReference type="InterPro" id="IPR006598">
    <property type="entry name" value="CAP10"/>
</dbReference>
<reference evidence="6 7" key="1">
    <citation type="submission" date="2020-06" db="EMBL/GenBank/DDBJ databases">
        <authorList>
            <person name="Li R."/>
            <person name="Bekaert M."/>
        </authorList>
    </citation>
    <scope>NUCLEOTIDE SEQUENCE [LARGE SCALE GENOMIC DNA]</scope>
    <source>
        <strain evidence="7">wild</strain>
    </source>
</reference>
<dbReference type="SUPFAM" id="SSF81296">
    <property type="entry name" value="E set domains"/>
    <property type="match status" value="1"/>
</dbReference>
<dbReference type="GO" id="GO:0016740">
    <property type="term" value="F:transferase activity"/>
    <property type="evidence" value="ECO:0007669"/>
    <property type="project" value="UniProtKB-KW"/>
</dbReference>
<evidence type="ECO:0000256" key="3">
    <source>
        <dbReference type="ARBA" id="ARBA00047553"/>
    </source>
</evidence>
<dbReference type="InterPro" id="IPR013783">
    <property type="entry name" value="Ig-like_fold"/>
</dbReference>
<dbReference type="Pfam" id="PF00630">
    <property type="entry name" value="Filamin"/>
    <property type="match status" value="1"/>
</dbReference>
<dbReference type="OrthoDB" id="541052at2759"/>
<comment type="catalytic activity">
    <reaction evidence="3">
        <text>L-seryl-[EGF-like domain protein] + UDP-alpha-D-xylose = 3-O-(beta-D-xylosyl)-L-seryl-[EGF-like domain protein] + UDP + H(+)</text>
        <dbReference type="Rhea" id="RHEA:62016"/>
        <dbReference type="Rhea" id="RHEA-COMP:16010"/>
        <dbReference type="Rhea" id="RHEA-COMP:16011"/>
        <dbReference type="ChEBI" id="CHEBI:15378"/>
        <dbReference type="ChEBI" id="CHEBI:29999"/>
        <dbReference type="ChEBI" id="CHEBI:57632"/>
        <dbReference type="ChEBI" id="CHEBI:58223"/>
        <dbReference type="ChEBI" id="CHEBI:132085"/>
    </reaction>
</comment>
<evidence type="ECO:0000256" key="2">
    <source>
        <dbReference type="ARBA" id="ARBA00043952"/>
    </source>
</evidence>
<gene>
    <name evidence="6" type="ORF">MCOR_34580</name>
</gene>
<dbReference type="InterPro" id="IPR014756">
    <property type="entry name" value="Ig_E-set"/>
</dbReference>
<organism evidence="6 7">
    <name type="scientific">Mytilus coruscus</name>
    <name type="common">Sea mussel</name>
    <dbReference type="NCBI Taxonomy" id="42192"/>
    <lineage>
        <taxon>Eukaryota</taxon>
        <taxon>Metazoa</taxon>
        <taxon>Spiralia</taxon>
        <taxon>Lophotrochozoa</taxon>
        <taxon>Mollusca</taxon>
        <taxon>Bivalvia</taxon>
        <taxon>Autobranchia</taxon>
        <taxon>Pteriomorphia</taxon>
        <taxon>Mytilida</taxon>
        <taxon>Mytiloidea</taxon>
        <taxon>Mytilidae</taxon>
        <taxon>Mytilinae</taxon>
        <taxon>Mytilus</taxon>
    </lineage>
</organism>
<evidence type="ECO:0000313" key="6">
    <source>
        <dbReference type="EMBL" id="CAC5400399.1"/>
    </source>
</evidence>
<dbReference type="Gene3D" id="2.60.40.10">
    <property type="entry name" value="Immunoglobulins"/>
    <property type="match status" value="1"/>
</dbReference>
<name>A0A6J8CY20_MYTCO</name>
<dbReference type="AlphaFoldDB" id="A0A6J8CY20"/>
<keyword evidence="6" id="KW-0808">Transferase</keyword>
<evidence type="ECO:0000256" key="1">
    <source>
        <dbReference type="ARBA" id="ARBA00006063"/>
    </source>
</evidence>
<protein>
    <submittedName>
        <fullName evidence="6">Protein O-glucosyltransferase 3,Protein O-glucosyltransferase 2</fullName>
    </submittedName>
</protein>
<feature type="domain" description="Glycosyl transferase CAP10" evidence="5">
    <location>
        <begin position="120"/>
        <end position="218"/>
    </location>
</feature>